<name>A0A5C6D7M8_9BACT</name>
<dbReference type="InterPro" id="IPR043166">
    <property type="entry name" value="LarA-like_C"/>
</dbReference>
<proteinExistence type="predicted"/>
<dbReference type="InterPro" id="IPR048068">
    <property type="entry name" value="LarA-like"/>
</dbReference>
<accession>A0A5C6D7M8</accession>
<dbReference type="AlphaFoldDB" id="A0A5C6D7M8"/>
<dbReference type="InterPro" id="IPR018657">
    <property type="entry name" value="LarA-like_N"/>
</dbReference>
<dbReference type="Gene3D" id="3.40.50.11440">
    <property type="match status" value="1"/>
</dbReference>
<dbReference type="Proteomes" id="UP000319143">
    <property type="component" value="Unassembled WGS sequence"/>
</dbReference>
<dbReference type="Pfam" id="PF09861">
    <property type="entry name" value="Lar_N"/>
    <property type="match status" value="1"/>
</dbReference>
<comment type="caution">
    <text evidence="2">The sequence shown here is derived from an EMBL/GenBank/DDBJ whole genome shotgun (WGS) entry which is preliminary data.</text>
</comment>
<reference evidence="2 3" key="1">
    <citation type="submission" date="2019-02" db="EMBL/GenBank/DDBJ databases">
        <title>Deep-cultivation of Planctomycetes and their phenomic and genomic characterization uncovers novel biology.</title>
        <authorList>
            <person name="Wiegand S."/>
            <person name="Jogler M."/>
            <person name="Boedeker C."/>
            <person name="Pinto D."/>
            <person name="Vollmers J."/>
            <person name="Rivas-Marin E."/>
            <person name="Kohn T."/>
            <person name="Peeters S.H."/>
            <person name="Heuer A."/>
            <person name="Rast P."/>
            <person name="Oberbeckmann S."/>
            <person name="Bunk B."/>
            <person name="Jeske O."/>
            <person name="Meyerdierks A."/>
            <person name="Storesund J.E."/>
            <person name="Kallscheuer N."/>
            <person name="Luecker S."/>
            <person name="Lage O.M."/>
            <person name="Pohl T."/>
            <person name="Merkel B.J."/>
            <person name="Hornburger P."/>
            <person name="Mueller R.-W."/>
            <person name="Bruemmer F."/>
            <person name="Labrenz M."/>
            <person name="Spormann A.M."/>
            <person name="Op Den Camp H."/>
            <person name="Overmann J."/>
            <person name="Amann R."/>
            <person name="Jetten M.S.M."/>
            <person name="Mascher T."/>
            <person name="Medema M.H."/>
            <person name="Devos D.P."/>
            <person name="Kaster A.-K."/>
            <person name="Ovreas L."/>
            <person name="Rohde M."/>
            <person name="Galperin M.Y."/>
            <person name="Jogler C."/>
        </authorList>
    </citation>
    <scope>NUCLEOTIDE SEQUENCE [LARGE SCALE GENOMIC DNA]</scope>
    <source>
        <strain evidence="2 3">Poly41</strain>
    </source>
</reference>
<protein>
    <recommendedName>
        <fullName evidence="1">LarA-like N-terminal domain-containing protein</fullName>
    </recommendedName>
</protein>
<dbReference type="PANTHER" id="PTHR33171">
    <property type="entry name" value="LAR_N DOMAIN-CONTAINING PROTEIN"/>
    <property type="match status" value="1"/>
</dbReference>
<keyword evidence="3" id="KW-1185">Reference proteome</keyword>
<evidence type="ECO:0000259" key="1">
    <source>
        <dbReference type="Pfam" id="PF09861"/>
    </source>
</evidence>
<evidence type="ECO:0000313" key="2">
    <source>
        <dbReference type="EMBL" id="TWU31717.1"/>
    </source>
</evidence>
<dbReference type="RefSeq" id="WP_146530695.1">
    <property type="nucleotide sequence ID" value="NZ_SJPV01000015.1"/>
</dbReference>
<evidence type="ECO:0000313" key="3">
    <source>
        <dbReference type="Proteomes" id="UP000319143"/>
    </source>
</evidence>
<dbReference type="GO" id="GO:0050043">
    <property type="term" value="F:lactate racemase activity"/>
    <property type="evidence" value="ECO:0007669"/>
    <property type="project" value="InterPro"/>
</dbReference>
<dbReference type="PANTHER" id="PTHR33171:SF17">
    <property type="entry name" value="LARA-LIKE N-TERMINAL DOMAIN-CONTAINING PROTEIN"/>
    <property type="match status" value="1"/>
</dbReference>
<feature type="domain" description="LarA-like N-terminal" evidence="1">
    <location>
        <begin position="29"/>
        <end position="179"/>
    </location>
</feature>
<gene>
    <name evidence="2" type="ORF">Poly41_59510</name>
</gene>
<sequence length="429" mass="47494">MISRFGEDVSIQPAELRGLVFQCLENAGQLKKVLILPPDHTRLNSMAGPITEMVYEKLTGEGVQVDILPTLGTHNPMTEAQLRMMFGDSIPLDAFKVHDWRNEVVRKGVIASEMLSELSAGKVDYTVGVEVNKMLLEGYDLILSVGQVVPHEVVGMANYTKNIVVGAGGSDIINKSHFLGAVAGIENILGQTDSPVRSLFNHAVETFLSDLPIVYLLTVMEQDYDTREMHMRGFYAGAESAVFEEACDLARKVNITLLDREPKKVVVYLDPHEFQSTWLGNKAVYRTRMAIADDGELIVLAPALKEFGEDPTIDRMIRKFGYYGTPATLKAVEEDEELRNNLSAAAHLIHGSSEGRFKITYCPGEGGVTLDEVRSVGFEAEAYAEMAARYNPETLKDGFNTLPDGEEIFYISNPALGLWAYREKFKDSA</sequence>
<organism evidence="2 3">
    <name type="scientific">Novipirellula artificiosorum</name>
    <dbReference type="NCBI Taxonomy" id="2528016"/>
    <lineage>
        <taxon>Bacteria</taxon>
        <taxon>Pseudomonadati</taxon>
        <taxon>Planctomycetota</taxon>
        <taxon>Planctomycetia</taxon>
        <taxon>Pirellulales</taxon>
        <taxon>Pirellulaceae</taxon>
        <taxon>Novipirellula</taxon>
    </lineage>
</organism>
<dbReference type="Gene3D" id="3.90.226.30">
    <property type="match status" value="1"/>
</dbReference>
<dbReference type="EMBL" id="SJPV01000015">
    <property type="protein sequence ID" value="TWU31717.1"/>
    <property type="molecule type" value="Genomic_DNA"/>
</dbReference>
<dbReference type="OrthoDB" id="9770545at2"/>